<sequence length="626" mass="68738">MAAQSLNLFISISHSTKPSLHFPSAVSPFAFTKNPSKTSLCIKASAASDPNPSVLTSANGAGSVFAAAPFHAVSDSSSIEVDAVTEAELKENGFRSTRRTKLICTIGPATCRPEQLEALAVGGMNVARINMCHDTREWHREVIRSVRRLNEEKGYAVAIMMDTEGSEIHMGDLGGASSAKAEDGEIWTFSVRAFDSALPERTINVNYGGFAEDVEVGDELLVDGGMVRFDVIEKIGPDVKCRCTDPGLLLPRANLTFWRDGSLVRERNAMLPTISSKLCGIKRLKVADEQLEFVILVTCYSFVDFDHSEHVCVFIRLASLFGIIPQDWLDIDFGITEGVDFIAVSFVKSAEVIKHLKSYIKARARDSDISVIAKIESIDSLKNLEEIVQASDGAMVARGDLGAQIPLEQVPSEQQKIVQVCRQLNKPVIVASQLLESMIEYPTPTRAEVADVSEAVRQRSDALMLSGESAMGQFPDKALTVLRSVSLRIEKWWREEKRHEAMELPGIASSFADSISEEICNSAAKMANNLGVDAIFVYTKTGHMASLLSRCRPDCPIFAFTTTTSVRRRLNLQWGLIPFRLSFSDDMENNLNKTFSLLKARGMIKSGDLVISVSDMLQSIQVMNVP</sequence>
<evidence type="ECO:0000256" key="6">
    <source>
        <dbReference type="ARBA" id="ARBA00022723"/>
    </source>
</evidence>
<evidence type="ECO:0000259" key="14">
    <source>
        <dbReference type="Pfam" id="PF00224"/>
    </source>
</evidence>
<accession>A0ABR0WF16</accession>
<keyword evidence="12" id="KW-0670">Pyruvate</keyword>
<reference evidence="16 17" key="1">
    <citation type="journal article" date="2021" name="Comput. Struct. Biotechnol. J.">
        <title>De novo genome assembly of the potent medicinal plant Rehmannia glutinosa using nanopore technology.</title>
        <authorList>
            <person name="Ma L."/>
            <person name="Dong C."/>
            <person name="Song C."/>
            <person name="Wang X."/>
            <person name="Zheng X."/>
            <person name="Niu Y."/>
            <person name="Chen S."/>
            <person name="Feng W."/>
        </authorList>
    </citation>
    <scope>NUCLEOTIDE SEQUENCE [LARGE SCALE GENOMIC DNA]</scope>
    <source>
        <strain evidence="16">DH-2019</strain>
    </source>
</reference>
<dbReference type="Pfam" id="PF00224">
    <property type="entry name" value="PK"/>
    <property type="match status" value="2"/>
</dbReference>
<evidence type="ECO:0000256" key="3">
    <source>
        <dbReference type="ARBA" id="ARBA00008663"/>
    </source>
</evidence>
<dbReference type="InterPro" id="IPR036918">
    <property type="entry name" value="Pyrv_Knase_C_sf"/>
</dbReference>
<dbReference type="InterPro" id="IPR015806">
    <property type="entry name" value="Pyrv_Knase_insert_dom_sf"/>
</dbReference>
<comment type="caution">
    <text evidence="16">The sequence shown here is derived from an EMBL/GenBank/DDBJ whole genome shotgun (WGS) entry which is preliminary data.</text>
</comment>
<dbReference type="InterPro" id="IPR040442">
    <property type="entry name" value="Pyrv_kinase-like_dom_sf"/>
</dbReference>
<dbReference type="Pfam" id="PF02887">
    <property type="entry name" value="PK_C"/>
    <property type="match status" value="1"/>
</dbReference>
<dbReference type="Gene3D" id="3.20.20.60">
    <property type="entry name" value="Phosphoenolpyruvate-binding domains"/>
    <property type="match status" value="2"/>
</dbReference>
<dbReference type="InterPro" id="IPR001697">
    <property type="entry name" value="Pyr_Knase"/>
</dbReference>
<protein>
    <recommendedName>
        <fullName evidence="4">pyruvate kinase</fullName>
        <ecNumber evidence="4">2.7.1.40</ecNumber>
    </recommendedName>
</protein>
<evidence type="ECO:0000256" key="5">
    <source>
        <dbReference type="ARBA" id="ARBA00022679"/>
    </source>
</evidence>
<organism evidence="16 17">
    <name type="scientific">Rehmannia glutinosa</name>
    <name type="common">Chinese foxglove</name>
    <dbReference type="NCBI Taxonomy" id="99300"/>
    <lineage>
        <taxon>Eukaryota</taxon>
        <taxon>Viridiplantae</taxon>
        <taxon>Streptophyta</taxon>
        <taxon>Embryophyta</taxon>
        <taxon>Tracheophyta</taxon>
        <taxon>Spermatophyta</taxon>
        <taxon>Magnoliopsida</taxon>
        <taxon>eudicotyledons</taxon>
        <taxon>Gunneridae</taxon>
        <taxon>Pentapetalae</taxon>
        <taxon>asterids</taxon>
        <taxon>lamiids</taxon>
        <taxon>Lamiales</taxon>
        <taxon>Orobanchaceae</taxon>
        <taxon>Rehmannieae</taxon>
        <taxon>Rehmannia</taxon>
    </lineage>
</organism>
<evidence type="ECO:0000256" key="4">
    <source>
        <dbReference type="ARBA" id="ARBA00012142"/>
    </source>
</evidence>
<evidence type="ECO:0000256" key="7">
    <source>
        <dbReference type="ARBA" id="ARBA00022741"/>
    </source>
</evidence>
<comment type="cofactor">
    <cofactor evidence="1">
        <name>K(+)</name>
        <dbReference type="ChEBI" id="CHEBI:29103"/>
    </cofactor>
</comment>
<dbReference type="InterPro" id="IPR011037">
    <property type="entry name" value="Pyrv_Knase-like_insert_dom_sf"/>
</dbReference>
<dbReference type="InterPro" id="IPR015795">
    <property type="entry name" value="Pyrv_Knase_C"/>
</dbReference>
<keyword evidence="17" id="KW-1185">Reference proteome</keyword>
<evidence type="ECO:0000256" key="1">
    <source>
        <dbReference type="ARBA" id="ARBA00001958"/>
    </source>
</evidence>
<evidence type="ECO:0000256" key="12">
    <source>
        <dbReference type="ARBA" id="ARBA00023317"/>
    </source>
</evidence>
<dbReference type="SUPFAM" id="SSF50800">
    <property type="entry name" value="PK beta-barrel domain-like"/>
    <property type="match status" value="1"/>
</dbReference>
<keyword evidence="7" id="KW-0547">Nucleotide-binding</keyword>
<dbReference type="PANTHER" id="PTHR11817">
    <property type="entry name" value="PYRUVATE KINASE"/>
    <property type="match status" value="1"/>
</dbReference>
<evidence type="ECO:0000256" key="11">
    <source>
        <dbReference type="ARBA" id="ARBA00023152"/>
    </source>
</evidence>
<keyword evidence="5" id="KW-0808">Transferase</keyword>
<keyword evidence="9" id="KW-0067">ATP-binding</keyword>
<dbReference type="Proteomes" id="UP001318860">
    <property type="component" value="Unassembled WGS sequence"/>
</dbReference>
<keyword evidence="10" id="KW-0460">Magnesium</keyword>
<feature type="domain" description="Pyruvate kinase C-terminal" evidence="15">
    <location>
        <begin position="517"/>
        <end position="616"/>
    </location>
</feature>
<dbReference type="SUPFAM" id="SSF52935">
    <property type="entry name" value="PK C-terminal domain-like"/>
    <property type="match status" value="1"/>
</dbReference>
<evidence type="ECO:0000313" key="16">
    <source>
        <dbReference type="EMBL" id="KAK6146017.1"/>
    </source>
</evidence>
<feature type="domain" description="Pyruvate kinase barrel" evidence="14">
    <location>
        <begin position="98"/>
        <end position="252"/>
    </location>
</feature>
<name>A0ABR0WF16_REHGL</name>
<evidence type="ECO:0000256" key="2">
    <source>
        <dbReference type="ARBA" id="ARBA00004997"/>
    </source>
</evidence>
<gene>
    <name evidence="16" type="ORF">DH2020_019886</name>
</gene>
<dbReference type="EC" id="2.7.1.40" evidence="4"/>
<dbReference type="SUPFAM" id="SSF51621">
    <property type="entry name" value="Phosphoenolpyruvate/pyruvate domain"/>
    <property type="match status" value="1"/>
</dbReference>
<comment type="pathway">
    <text evidence="2">Carbohydrate degradation; glycolysis; pyruvate from D-glyceraldehyde 3-phosphate: step 5/5.</text>
</comment>
<dbReference type="InterPro" id="IPR018209">
    <property type="entry name" value="Pyrv_Knase_AS"/>
</dbReference>
<keyword evidence="6" id="KW-0479">Metal-binding</keyword>
<comment type="similarity">
    <text evidence="3">Belongs to the pyruvate kinase family.</text>
</comment>
<dbReference type="Gene3D" id="2.40.33.10">
    <property type="entry name" value="PK beta-barrel domain-like"/>
    <property type="match status" value="1"/>
</dbReference>
<dbReference type="InterPro" id="IPR015793">
    <property type="entry name" value="Pyrv_Knase_brl"/>
</dbReference>
<evidence type="ECO:0000313" key="17">
    <source>
        <dbReference type="Proteomes" id="UP001318860"/>
    </source>
</evidence>
<dbReference type="InterPro" id="IPR015813">
    <property type="entry name" value="Pyrv/PenolPyrv_kinase-like_dom"/>
</dbReference>
<feature type="domain" description="Pyruvate kinase barrel" evidence="14">
    <location>
        <begin position="320"/>
        <end position="478"/>
    </location>
</feature>
<keyword evidence="8" id="KW-0418">Kinase</keyword>
<proteinExistence type="inferred from homology"/>
<evidence type="ECO:0000256" key="10">
    <source>
        <dbReference type="ARBA" id="ARBA00022842"/>
    </source>
</evidence>
<evidence type="ECO:0000259" key="15">
    <source>
        <dbReference type="Pfam" id="PF02887"/>
    </source>
</evidence>
<comment type="catalytic activity">
    <reaction evidence="13">
        <text>pyruvate + ATP = phosphoenolpyruvate + ADP + H(+)</text>
        <dbReference type="Rhea" id="RHEA:18157"/>
        <dbReference type="ChEBI" id="CHEBI:15361"/>
        <dbReference type="ChEBI" id="CHEBI:15378"/>
        <dbReference type="ChEBI" id="CHEBI:30616"/>
        <dbReference type="ChEBI" id="CHEBI:58702"/>
        <dbReference type="ChEBI" id="CHEBI:456216"/>
        <dbReference type="EC" id="2.7.1.40"/>
    </reaction>
</comment>
<evidence type="ECO:0000256" key="13">
    <source>
        <dbReference type="ARBA" id="ARBA00048152"/>
    </source>
</evidence>
<dbReference type="PROSITE" id="PS00110">
    <property type="entry name" value="PYRUVATE_KINASE"/>
    <property type="match status" value="1"/>
</dbReference>
<evidence type="ECO:0000256" key="9">
    <source>
        <dbReference type="ARBA" id="ARBA00022840"/>
    </source>
</evidence>
<keyword evidence="11" id="KW-0324">Glycolysis</keyword>
<evidence type="ECO:0000256" key="8">
    <source>
        <dbReference type="ARBA" id="ARBA00022777"/>
    </source>
</evidence>
<dbReference type="EMBL" id="JABTTQ020000011">
    <property type="protein sequence ID" value="KAK6146017.1"/>
    <property type="molecule type" value="Genomic_DNA"/>
</dbReference>
<dbReference type="Gene3D" id="3.40.1380.20">
    <property type="entry name" value="Pyruvate kinase, C-terminal domain"/>
    <property type="match status" value="1"/>
</dbReference>